<gene>
    <name evidence="1" type="ORF">GCM10007890_41850</name>
</gene>
<keyword evidence="2" id="KW-1185">Reference proteome</keyword>
<proteinExistence type="predicted"/>
<evidence type="ECO:0000313" key="2">
    <source>
        <dbReference type="Proteomes" id="UP001157440"/>
    </source>
</evidence>
<dbReference type="EMBL" id="BSPL01000020">
    <property type="protein sequence ID" value="GLS72172.1"/>
    <property type="molecule type" value="Genomic_DNA"/>
</dbReference>
<organism evidence="1 2">
    <name type="scientific">Methylobacterium tardum</name>
    <dbReference type="NCBI Taxonomy" id="374432"/>
    <lineage>
        <taxon>Bacteria</taxon>
        <taxon>Pseudomonadati</taxon>
        <taxon>Pseudomonadota</taxon>
        <taxon>Alphaproteobacteria</taxon>
        <taxon>Hyphomicrobiales</taxon>
        <taxon>Methylobacteriaceae</taxon>
        <taxon>Methylobacterium</taxon>
    </lineage>
</organism>
<evidence type="ECO:0000313" key="1">
    <source>
        <dbReference type="EMBL" id="GLS72172.1"/>
    </source>
</evidence>
<dbReference type="Proteomes" id="UP001157440">
    <property type="component" value="Unassembled WGS sequence"/>
</dbReference>
<reference evidence="2" key="1">
    <citation type="journal article" date="2019" name="Int. J. Syst. Evol. Microbiol.">
        <title>The Global Catalogue of Microorganisms (GCM) 10K type strain sequencing project: providing services to taxonomists for standard genome sequencing and annotation.</title>
        <authorList>
            <consortium name="The Broad Institute Genomics Platform"/>
            <consortium name="The Broad Institute Genome Sequencing Center for Infectious Disease"/>
            <person name="Wu L."/>
            <person name="Ma J."/>
        </authorList>
    </citation>
    <scope>NUCLEOTIDE SEQUENCE [LARGE SCALE GENOMIC DNA]</scope>
    <source>
        <strain evidence="2">NBRC 103632</strain>
    </source>
</reference>
<dbReference type="RefSeq" id="WP_238198725.1">
    <property type="nucleotide sequence ID" value="NZ_BPQZ01000026.1"/>
</dbReference>
<sequence>MEDGSSFAWVVLLLEAVRSADRLESIDDRAFVNAVASVPLSVPADSSLLIVSDICVLGLFWEDHRGAESCDVVVDETVLMKALVARICRNRPAAGPCANYPRAS</sequence>
<accession>A0AA37THF8</accession>
<protein>
    <submittedName>
        <fullName evidence="1">Uncharacterized protein</fullName>
    </submittedName>
</protein>
<dbReference type="AlphaFoldDB" id="A0AA37THF8"/>
<name>A0AA37THF8_9HYPH</name>
<comment type="caution">
    <text evidence="1">The sequence shown here is derived from an EMBL/GenBank/DDBJ whole genome shotgun (WGS) entry which is preliminary data.</text>
</comment>